<reference evidence="1 2" key="1">
    <citation type="submission" date="2024-03" db="EMBL/GenBank/DDBJ databases">
        <title>Novel Streptomyces species of biotechnological and ecological value are a feature of Machair soil.</title>
        <authorList>
            <person name="Prole J.R."/>
            <person name="Goodfellow M."/>
            <person name="Allenby N."/>
            <person name="Ward A.C."/>
        </authorList>
    </citation>
    <scope>NUCLEOTIDE SEQUENCE [LARGE SCALE GENOMIC DNA]</scope>
    <source>
        <strain evidence="1 2">MS1.AVA.1</strain>
    </source>
</reference>
<organism evidence="1 2">
    <name type="scientific">Streptomyces machairae</name>
    <dbReference type="NCBI Taxonomy" id="3134109"/>
    <lineage>
        <taxon>Bacteria</taxon>
        <taxon>Bacillati</taxon>
        <taxon>Actinomycetota</taxon>
        <taxon>Actinomycetes</taxon>
        <taxon>Kitasatosporales</taxon>
        <taxon>Streptomycetaceae</taxon>
        <taxon>Streptomyces</taxon>
    </lineage>
</organism>
<evidence type="ECO:0000313" key="2">
    <source>
        <dbReference type="Proteomes" id="UP001376459"/>
    </source>
</evidence>
<gene>
    <name evidence="1" type="ORF">WKI71_44390</name>
</gene>
<dbReference type="Proteomes" id="UP001376459">
    <property type="component" value="Unassembled WGS sequence"/>
</dbReference>
<proteinExistence type="predicted"/>
<protein>
    <submittedName>
        <fullName evidence="1">Uncharacterized protein</fullName>
    </submittedName>
</protein>
<sequence length="284" mass="30720">MGVQVDFDTPQWAEALRDEVAKLDVQIVTLANTPLNEANRSAVEELAKHVAGPQGDGKERIGVAMLDRSLTAEQAVALNQQPVKNERMFLVAHKSADDVAAAAAGAIAGQRPHMSMLLKPISVSMPDTFSESDIDKFMAGQINWITRPVLIPGGALYLGEGLTADSSGKKAFIDTVRTLDDVNFRIKASLIQGIGNLRVSRVGLRSVQTLVESVLSPLVLQEVIEDFNVVIPLLTLFDRDESMLTPAERQQIKEARSSRVVPMSVVVVYAGAIHRLTIGLVFTG</sequence>
<keyword evidence="2" id="KW-1185">Reference proteome</keyword>
<accession>A0ABU8UVB7</accession>
<evidence type="ECO:0000313" key="1">
    <source>
        <dbReference type="EMBL" id="MEJ8672858.1"/>
    </source>
</evidence>
<dbReference type="EMBL" id="JBBKAK010000001">
    <property type="protein sequence ID" value="MEJ8672858.1"/>
    <property type="molecule type" value="Genomic_DNA"/>
</dbReference>
<name>A0ABU8UVB7_9ACTN</name>
<comment type="caution">
    <text evidence="1">The sequence shown here is derived from an EMBL/GenBank/DDBJ whole genome shotgun (WGS) entry which is preliminary data.</text>
</comment>